<proteinExistence type="predicted"/>
<protein>
    <submittedName>
        <fullName evidence="1">Uncharacterized protein</fullName>
    </submittedName>
</protein>
<keyword evidence="2" id="KW-1185">Reference proteome</keyword>
<gene>
    <name evidence="1" type="ORF">M9H77_12781</name>
</gene>
<accession>A0ACC0BIK4</accession>
<organism evidence="1 2">
    <name type="scientific">Catharanthus roseus</name>
    <name type="common">Madagascar periwinkle</name>
    <name type="synonym">Vinca rosea</name>
    <dbReference type="NCBI Taxonomy" id="4058"/>
    <lineage>
        <taxon>Eukaryota</taxon>
        <taxon>Viridiplantae</taxon>
        <taxon>Streptophyta</taxon>
        <taxon>Embryophyta</taxon>
        <taxon>Tracheophyta</taxon>
        <taxon>Spermatophyta</taxon>
        <taxon>Magnoliopsida</taxon>
        <taxon>eudicotyledons</taxon>
        <taxon>Gunneridae</taxon>
        <taxon>Pentapetalae</taxon>
        <taxon>asterids</taxon>
        <taxon>lamiids</taxon>
        <taxon>Gentianales</taxon>
        <taxon>Apocynaceae</taxon>
        <taxon>Rauvolfioideae</taxon>
        <taxon>Vinceae</taxon>
        <taxon>Catharanthinae</taxon>
        <taxon>Catharanthus</taxon>
    </lineage>
</organism>
<evidence type="ECO:0000313" key="2">
    <source>
        <dbReference type="Proteomes" id="UP001060085"/>
    </source>
</evidence>
<sequence>MAFSAAFSQTSFSYNISTLSHNSTRRLIPPYQFPYVIRAVKSSEPAEDKKVSETKTQDASSPNSQPATTSPPPPKTKKPVYSMKKGQIVRVDKEKYLDSINYLSVGHPPYYKGLDYIYEDRGEVLDIRLFDTEEYALIGWVGIPTAPAWLPTDMLIKVCGSLFIFSQFLLTQYHVSSYKQLNFYA</sequence>
<evidence type="ECO:0000313" key="1">
    <source>
        <dbReference type="EMBL" id="KAI5672417.1"/>
    </source>
</evidence>
<comment type="caution">
    <text evidence="1">The sequence shown here is derived from an EMBL/GenBank/DDBJ whole genome shotgun (WGS) entry which is preliminary data.</text>
</comment>
<dbReference type="EMBL" id="CM044703">
    <property type="protein sequence ID" value="KAI5672417.1"/>
    <property type="molecule type" value="Genomic_DNA"/>
</dbReference>
<dbReference type="Proteomes" id="UP001060085">
    <property type="component" value="Linkage Group LG03"/>
</dbReference>
<reference evidence="2" key="1">
    <citation type="journal article" date="2023" name="Nat. Plants">
        <title>Single-cell RNA sequencing provides a high-resolution roadmap for understanding the multicellular compartmentation of specialized metabolism.</title>
        <authorList>
            <person name="Sun S."/>
            <person name="Shen X."/>
            <person name="Li Y."/>
            <person name="Li Y."/>
            <person name="Wang S."/>
            <person name="Li R."/>
            <person name="Zhang H."/>
            <person name="Shen G."/>
            <person name="Guo B."/>
            <person name="Wei J."/>
            <person name="Xu J."/>
            <person name="St-Pierre B."/>
            <person name="Chen S."/>
            <person name="Sun C."/>
        </authorList>
    </citation>
    <scope>NUCLEOTIDE SEQUENCE [LARGE SCALE GENOMIC DNA]</scope>
</reference>
<name>A0ACC0BIK4_CATRO</name>